<keyword evidence="2" id="KW-1185">Reference proteome</keyword>
<sequence length="134" mass="14153">MELNSPPSSRSKMLHFFFFSGSNTPEASRKLQRNPVARAATGEAEGAAAGASGSCSELGDEDDSEPWAAKPTSNVGGGEVLESSGCRGCEEGKKRRKNRKGRGCPKIESAIFIDQSPWAGRVGLARPCILAQVI</sequence>
<reference evidence="2" key="1">
    <citation type="journal article" date="2023" name="Nat. Plants">
        <title>Single-cell RNA sequencing provides a high-resolution roadmap for understanding the multicellular compartmentation of specialized metabolism.</title>
        <authorList>
            <person name="Sun S."/>
            <person name="Shen X."/>
            <person name="Li Y."/>
            <person name="Li Y."/>
            <person name="Wang S."/>
            <person name="Li R."/>
            <person name="Zhang H."/>
            <person name="Shen G."/>
            <person name="Guo B."/>
            <person name="Wei J."/>
            <person name="Xu J."/>
            <person name="St-Pierre B."/>
            <person name="Chen S."/>
            <person name="Sun C."/>
        </authorList>
    </citation>
    <scope>NUCLEOTIDE SEQUENCE [LARGE SCALE GENOMIC DNA]</scope>
</reference>
<comment type="caution">
    <text evidence="1">The sequence shown here is derived from an EMBL/GenBank/DDBJ whole genome shotgun (WGS) entry which is preliminary data.</text>
</comment>
<name>A0ACC0AXN3_CATRO</name>
<proteinExistence type="predicted"/>
<accession>A0ACC0AXN3</accession>
<organism evidence="1 2">
    <name type="scientific">Catharanthus roseus</name>
    <name type="common">Madagascar periwinkle</name>
    <name type="synonym">Vinca rosea</name>
    <dbReference type="NCBI Taxonomy" id="4058"/>
    <lineage>
        <taxon>Eukaryota</taxon>
        <taxon>Viridiplantae</taxon>
        <taxon>Streptophyta</taxon>
        <taxon>Embryophyta</taxon>
        <taxon>Tracheophyta</taxon>
        <taxon>Spermatophyta</taxon>
        <taxon>Magnoliopsida</taxon>
        <taxon>eudicotyledons</taxon>
        <taxon>Gunneridae</taxon>
        <taxon>Pentapetalae</taxon>
        <taxon>asterids</taxon>
        <taxon>lamiids</taxon>
        <taxon>Gentianales</taxon>
        <taxon>Apocynaceae</taxon>
        <taxon>Rauvolfioideae</taxon>
        <taxon>Vinceae</taxon>
        <taxon>Catharanthinae</taxon>
        <taxon>Catharanthus</taxon>
    </lineage>
</organism>
<protein>
    <submittedName>
        <fullName evidence="1">Uncharacterized protein</fullName>
    </submittedName>
</protein>
<evidence type="ECO:0000313" key="1">
    <source>
        <dbReference type="EMBL" id="KAI5665045.1"/>
    </source>
</evidence>
<dbReference type="EMBL" id="CM044705">
    <property type="protein sequence ID" value="KAI5665045.1"/>
    <property type="molecule type" value="Genomic_DNA"/>
</dbReference>
<evidence type="ECO:0000313" key="2">
    <source>
        <dbReference type="Proteomes" id="UP001060085"/>
    </source>
</evidence>
<gene>
    <name evidence="1" type="ORF">M9H77_24368</name>
</gene>
<dbReference type="Proteomes" id="UP001060085">
    <property type="component" value="Linkage Group LG05"/>
</dbReference>